<feature type="compositionally biased region" description="Basic and acidic residues" evidence="1">
    <location>
        <begin position="102"/>
        <end position="113"/>
    </location>
</feature>
<name>A0A9P6M5N5_MORAP</name>
<evidence type="ECO:0000313" key="2">
    <source>
        <dbReference type="EMBL" id="KAF9966764.1"/>
    </source>
</evidence>
<proteinExistence type="predicted"/>
<accession>A0A9P6M5N5</accession>
<feature type="compositionally biased region" description="Low complexity" evidence="1">
    <location>
        <begin position="69"/>
        <end position="79"/>
    </location>
</feature>
<feature type="compositionally biased region" description="Basic residues" evidence="1">
    <location>
        <begin position="167"/>
        <end position="186"/>
    </location>
</feature>
<protein>
    <submittedName>
        <fullName evidence="2">Uncharacterized protein</fullName>
    </submittedName>
</protein>
<sequence length="201" mass="22571">MLTQHNLSKHTERHHQLNEKRDFVEEYLDSLDLSALKGPSKVRYHGSLSVGQEPSSAETSPQPAPPQHPSQQQPTQQRHQQNKAKRRGPRSKTEQYSADEIAVDKPHSRKTQEGKSALIEGTKRRDSLLTAGQDETKSSKRRRQYVEAVELEVQNLDINESNSSKAPLKKRGGRPVRSSIKTRSRTSAKQGTGSDGQFPMS</sequence>
<feature type="region of interest" description="Disordered" evidence="1">
    <location>
        <begin position="44"/>
        <end position="144"/>
    </location>
</feature>
<feature type="region of interest" description="Disordered" evidence="1">
    <location>
        <begin position="1"/>
        <end position="20"/>
    </location>
</feature>
<evidence type="ECO:0000313" key="3">
    <source>
        <dbReference type="Proteomes" id="UP000738359"/>
    </source>
</evidence>
<feature type="compositionally biased region" description="Polar residues" evidence="1">
    <location>
        <begin position="49"/>
        <end position="58"/>
    </location>
</feature>
<dbReference type="OrthoDB" id="2430422at2759"/>
<evidence type="ECO:0000256" key="1">
    <source>
        <dbReference type="SAM" id="MobiDB-lite"/>
    </source>
</evidence>
<feature type="compositionally biased region" description="Basic residues" evidence="1">
    <location>
        <begin position="80"/>
        <end position="90"/>
    </location>
</feature>
<gene>
    <name evidence="2" type="ORF">BGZ70_001378</name>
</gene>
<dbReference type="Proteomes" id="UP000738359">
    <property type="component" value="Unassembled WGS sequence"/>
</dbReference>
<feature type="region of interest" description="Disordered" evidence="1">
    <location>
        <begin position="157"/>
        <end position="201"/>
    </location>
</feature>
<comment type="caution">
    <text evidence="2">The sequence shown here is derived from an EMBL/GenBank/DDBJ whole genome shotgun (WGS) entry which is preliminary data.</text>
</comment>
<reference evidence="2" key="1">
    <citation type="journal article" date="2020" name="Fungal Divers.">
        <title>Resolving the Mortierellaceae phylogeny through synthesis of multi-gene phylogenetics and phylogenomics.</title>
        <authorList>
            <person name="Vandepol N."/>
            <person name="Liber J."/>
            <person name="Desiro A."/>
            <person name="Na H."/>
            <person name="Kennedy M."/>
            <person name="Barry K."/>
            <person name="Grigoriev I.V."/>
            <person name="Miller A.N."/>
            <person name="O'Donnell K."/>
            <person name="Stajich J.E."/>
            <person name="Bonito G."/>
        </authorList>
    </citation>
    <scope>NUCLEOTIDE SEQUENCE</scope>
    <source>
        <strain evidence="2">CK1249</strain>
    </source>
</reference>
<dbReference type="AlphaFoldDB" id="A0A9P6M5N5"/>
<organism evidence="2 3">
    <name type="scientific">Mortierella alpina</name>
    <name type="common">Oleaginous fungus</name>
    <name type="synonym">Mortierella renispora</name>
    <dbReference type="NCBI Taxonomy" id="64518"/>
    <lineage>
        <taxon>Eukaryota</taxon>
        <taxon>Fungi</taxon>
        <taxon>Fungi incertae sedis</taxon>
        <taxon>Mucoromycota</taxon>
        <taxon>Mortierellomycotina</taxon>
        <taxon>Mortierellomycetes</taxon>
        <taxon>Mortierellales</taxon>
        <taxon>Mortierellaceae</taxon>
        <taxon>Mortierella</taxon>
    </lineage>
</organism>
<dbReference type="EMBL" id="JAAAHY010000130">
    <property type="protein sequence ID" value="KAF9966764.1"/>
    <property type="molecule type" value="Genomic_DNA"/>
</dbReference>
<keyword evidence="3" id="KW-1185">Reference proteome</keyword>